<organism evidence="2 3">
    <name type="scientific">Araneus ventricosus</name>
    <name type="common">Orbweaver spider</name>
    <name type="synonym">Epeira ventricosa</name>
    <dbReference type="NCBI Taxonomy" id="182803"/>
    <lineage>
        <taxon>Eukaryota</taxon>
        <taxon>Metazoa</taxon>
        <taxon>Ecdysozoa</taxon>
        <taxon>Arthropoda</taxon>
        <taxon>Chelicerata</taxon>
        <taxon>Arachnida</taxon>
        <taxon>Araneae</taxon>
        <taxon>Araneomorphae</taxon>
        <taxon>Entelegynae</taxon>
        <taxon>Araneoidea</taxon>
        <taxon>Araneidae</taxon>
        <taxon>Araneus</taxon>
    </lineage>
</organism>
<evidence type="ECO:0000313" key="2">
    <source>
        <dbReference type="EMBL" id="GBM60293.1"/>
    </source>
</evidence>
<dbReference type="Gene3D" id="3.10.10.10">
    <property type="entry name" value="HIV Type 1 Reverse Transcriptase, subunit A, domain 1"/>
    <property type="match status" value="1"/>
</dbReference>
<comment type="caution">
    <text evidence="2">The sequence shown here is derived from an EMBL/GenBank/DDBJ whole genome shotgun (WGS) entry which is preliminary data.</text>
</comment>
<dbReference type="InterPro" id="IPR043128">
    <property type="entry name" value="Rev_trsase/Diguanyl_cyclase"/>
</dbReference>
<dbReference type="PANTHER" id="PTHR24559:SF444">
    <property type="entry name" value="REVERSE TRANSCRIPTASE DOMAIN-CONTAINING PROTEIN"/>
    <property type="match status" value="1"/>
</dbReference>
<dbReference type="GO" id="GO:0071897">
    <property type="term" value="P:DNA biosynthetic process"/>
    <property type="evidence" value="ECO:0007669"/>
    <property type="project" value="UniProtKB-ARBA"/>
</dbReference>
<keyword evidence="3" id="KW-1185">Reference proteome</keyword>
<dbReference type="OrthoDB" id="6427353at2759"/>
<accession>A0A4Y2H3S6</accession>
<dbReference type="InterPro" id="IPR043502">
    <property type="entry name" value="DNA/RNA_pol_sf"/>
</dbReference>
<dbReference type="Gene3D" id="3.30.70.270">
    <property type="match status" value="1"/>
</dbReference>
<gene>
    <name evidence="2" type="primary">TY3B-I_1441</name>
    <name evidence="2" type="ORF">AVEN_81651_1</name>
</gene>
<evidence type="ECO:0000259" key="1">
    <source>
        <dbReference type="Pfam" id="PF00078"/>
    </source>
</evidence>
<dbReference type="AlphaFoldDB" id="A0A4Y2H3S6"/>
<dbReference type="EMBL" id="BGPR01001718">
    <property type="protein sequence ID" value="GBM60293.1"/>
    <property type="molecule type" value="Genomic_DNA"/>
</dbReference>
<reference evidence="2 3" key="1">
    <citation type="journal article" date="2019" name="Sci. Rep.">
        <title>Orb-weaving spider Araneus ventricosus genome elucidates the spidroin gene catalogue.</title>
        <authorList>
            <person name="Kono N."/>
            <person name="Nakamura H."/>
            <person name="Ohtoshi R."/>
            <person name="Moran D.A.P."/>
            <person name="Shinohara A."/>
            <person name="Yoshida Y."/>
            <person name="Fujiwara M."/>
            <person name="Mori M."/>
            <person name="Tomita M."/>
            <person name="Arakawa K."/>
        </authorList>
    </citation>
    <scope>NUCLEOTIDE SEQUENCE [LARGE SCALE GENOMIC DNA]</scope>
</reference>
<dbReference type="InterPro" id="IPR053134">
    <property type="entry name" value="RNA-dir_DNA_polymerase"/>
</dbReference>
<name>A0A4Y2H3S6_ARAVE</name>
<protein>
    <submittedName>
        <fullName evidence="2">Transposon Ty3-I Gag-Pol polyprotein</fullName>
    </submittedName>
</protein>
<dbReference type="InterPro" id="IPR000477">
    <property type="entry name" value="RT_dom"/>
</dbReference>
<sequence length="171" mass="20094">MCSPVVLLKKKDVSWLPCVDYSRLNKITKKDVYHLGKIDYNMLSPDKDTFSSLDLYSSYWQIEVVDEKHREKTALITPEGLYELKVIPFGLRNTPAAFERMIDNPLHMKWRMFLCYLGIVIVFSETFDELLKMLCSVLEFIQTAGNILNRMSLYFELNSSKNWVICYQKKV</sequence>
<dbReference type="SUPFAM" id="SSF56672">
    <property type="entry name" value="DNA/RNA polymerases"/>
    <property type="match status" value="1"/>
</dbReference>
<dbReference type="CDD" id="cd01647">
    <property type="entry name" value="RT_LTR"/>
    <property type="match status" value="1"/>
</dbReference>
<proteinExistence type="predicted"/>
<dbReference type="Proteomes" id="UP000499080">
    <property type="component" value="Unassembled WGS sequence"/>
</dbReference>
<evidence type="ECO:0000313" key="3">
    <source>
        <dbReference type="Proteomes" id="UP000499080"/>
    </source>
</evidence>
<feature type="domain" description="Reverse transcriptase" evidence="1">
    <location>
        <begin position="9"/>
        <end position="149"/>
    </location>
</feature>
<dbReference type="Pfam" id="PF00078">
    <property type="entry name" value="RVT_1"/>
    <property type="match status" value="1"/>
</dbReference>
<dbReference type="PANTHER" id="PTHR24559">
    <property type="entry name" value="TRANSPOSON TY3-I GAG-POL POLYPROTEIN"/>
    <property type="match status" value="1"/>
</dbReference>